<dbReference type="OrthoDB" id="5774534at2759"/>
<dbReference type="InterPro" id="IPR016187">
    <property type="entry name" value="CTDL_fold"/>
</dbReference>
<accession>A0A7I5EA92</accession>
<sequence length="314" mass="34575">MLVFLAALVALASADCPLGTVYHQEFNRCYKFVSTAQPFYLAEEACISIGGHVVSISSGYENAMLSESAQGQKIATFYIGFNRLSTDTWSWSDGSSYNYTNWGTGEPADGTTCAVQNSKDGTWKSVSCNSAYAYVCAVTASFPAPTCPPCPTPAGCPTFPPVVGHCDSGWAYFDKTDSCYRYFLWSTFDNAETVCMSNGGHLTSIHSDEENIFVADISKAGVEYKKADDLTWIGLKQQNYPTSEAWTWTDGTPFDYNAWGPSQPVDKKGRDHCAQTHSDYLGRIPAKDNNYQHWDACECTLTMRAYVCKKPALH</sequence>
<dbReference type="InterPro" id="IPR018378">
    <property type="entry name" value="C-type_lectin_CS"/>
</dbReference>
<dbReference type="WBParaSite" id="HCON_00100010-00001">
    <property type="protein sequence ID" value="HCON_00100010-00001"/>
    <property type="gene ID" value="HCON_00100010"/>
</dbReference>
<evidence type="ECO:0000259" key="2">
    <source>
        <dbReference type="PROSITE" id="PS50041"/>
    </source>
</evidence>
<dbReference type="PROSITE" id="PS50041">
    <property type="entry name" value="C_TYPE_LECTIN_2"/>
    <property type="match status" value="2"/>
</dbReference>
<feature type="domain" description="C-type lectin" evidence="2">
    <location>
        <begin position="27"/>
        <end position="137"/>
    </location>
</feature>
<dbReference type="SUPFAM" id="SSF56436">
    <property type="entry name" value="C-type lectin-like"/>
    <property type="match status" value="2"/>
</dbReference>
<proteinExistence type="predicted"/>
<protein>
    <submittedName>
        <fullName evidence="4">Lectin C-type domain protein</fullName>
    </submittedName>
</protein>
<keyword evidence="1" id="KW-1015">Disulfide bond</keyword>
<dbReference type="AlphaFoldDB" id="A0A7I5EA92"/>
<name>A0A7I5EA92_HAECO</name>
<dbReference type="OMA" id="TVYHQEF"/>
<evidence type="ECO:0000256" key="1">
    <source>
        <dbReference type="ARBA" id="ARBA00023157"/>
    </source>
</evidence>
<reference evidence="4" key="1">
    <citation type="submission" date="2020-12" db="UniProtKB">
        <authorList>
            <consortium name="WormBaseParasite"/>
        </authorList>
    </citation>
    <scope>IDENTIFICATION</scope>
    <source>
        <strain evidence="4">MHco3</strain>
    </source>
</reference>
<dbReference type="PROSITE" id="PS00615">
    <property type="entry name" value="C_TYPE_LECTIN_1"/>
    <property type="match status" value="1"/>
</dbReference>
<keyword evidence="3" id="KW-1185">Reference proteome</keyword>
<dbReference type="InterPro" id="IPR050111">
    <property type="entry name" value="C-type_lectin/snaclec_domain"/>
</dbReference>
<evidence type="ECO:0000313" key="3">
    <source>
        <dbReference type="Proteomes" id="UP000025227"/>
    </source>
</evidence>
<dbReference type="InterPro" id="IPR001304">
    <property type="entry name" value="C-type_lectin-like"/>
</dbReference>
<feature type="domain" description="C-type lectin" evidence="2">
    <location>
        <begin position="175"/>
        <end position="299"/>
    </location>
</feature>
<dbReference type="CDD" id="cd00037">
    <property type="entry name" value="CLECT"/>
    <property type="match status" value="1"/>
</dbReference>
<dbReference type="Pfam" id="PF00059">
    <property type="entry name" value="Lectin_C"/>
    <property type="match status" value="2"/>
</dbReference>
<dbReference type="InterPro" id="IPR016186">
    <property type="entry name" value="C-type_lectin-like/link_sf"/>
</dbReference>
<dbReference type="Gene3D" id="3.10.100.10">
    <property type="entry name" value="Mannose-Binding Protein A, subunit A"/>
    <property type="match status" value="2"/>
</dbReference>
<dbReference type="Proteomes" id="UP000025227">
    <property type="component" value="Unplaced"/>
</dbReference>
<evidence type="ECO:0000313" key="4">
    <source>
        <dbReference type="WBParaSite" id="HCON_00100010-00001"/>
    </source>
</evidence>
<dbReference type="PANTHER" id="PTHR22803">
    <property type="entry name" value="MANNOSE, PHOSPHOLIPASE, LECTIN RECEPTOR RELATED"/>
    <property type="match status" value="1"/>
</dbReference>
<organism evidence="3 4">
    <name type="scientific">Haemonchus contortus</name>
    <name type="common">Barber pole worm</name>
    <dbReference type="NCBI Taxonomy" id="6289"/>
    <lineage>
        <taxon>Eukaryota</taxon>
        <taxon>Metazoa</taxon>
        <taxon>Ecdysozoa</taxon>
        <taxon>Nematoda</taxon>
        <taxon>Chromadorea</taxon>
        <taxon>Rhabditida</taxon>
        <taxon>Rhabditina</taxon>
        <taxon>Rhabditomorpha</taxon>
        <taxon>Strongyloidea</taxon>
        <taxon>Trichostrongylidae</taxon>
        <taxon>Haemonchus</taxon>
    </lineage>
</organism>
<dbReference type="SMART" id="SM00034">
    <property type="entry name" value="CLECT"/>
    <property type="match status" value="2"/>
</dbReference>